<dbReference type="CDD" id="cd17476">
    <property type="entry name" value="MFS_Amf1_MDR_like"/>
    <property type="match status" value="1"/>
</dbReference>
<feature type="transmembrane region" description="Helical" evidence="5">
    <location>
        <begin position="330"/>
        <end position="349"/>
    </location>
</feature>
<comment type="caution">
    <text evidence="7">The sequence shown here is derived from an EMBL/GenBank/DDBJ whole genome shotgun (WGS) entry which is preliminary data.</text>
</comment>
<dbReference type="SUPFAM" id="SSF103473">
    <property type="entry name" value="MFS general substrate transporter"/>
    <property type="match status" value="2"/>
</dbReference>
<keyword evidence="4 5" id="KW-0472">Membrane</keyword>
<feature type="transmembrane region" description="Helical" evidence="5">
    <location>
        <begin position="67"/>
        <end position="87"/>
    </location>
</feature>
<feature type="transmembrane region" description="Helical" evidence="5">
    <location>
        <begin position="199"/>
        <end position="216"/>
    </location>
</feature>
<evidence type="ECO:0000256" key="5">
    <source>
        <dbReference type="SAM" id="Phobius"/>
    </source>
</evidence>
<keyword evidence="8" id="KW-1185">Reference proteome</keyword>
<dbReference type="PANTHER" id="PTHR42718">
    <property type="entry name" value="MAJOR FACILITATOR SUPERFAMILY MULTIDRUG TRANSPORTER MFSC"/>
    <property type="match status" value="1"/>
</dbReference>
<evidence type="ECO:0000256" key="1">
    <source>
        <dbReference type="ARBA" id="ARBA00004141"/>
    </source>
</evidence>
<feature type="domain" description="Major facilitator superfamily (MFS) profile" evidence="6">
    <location>
        <begin position="1"/>
        <end position="457"/>
    </location>
</feature>
<feature type="transmembrane region" description="Helical" evidence="5">
    <location>
        <begin position="260"/>
        <end position="285"/>
    </location>
</feature>
<dbReference type="InterPro" id="IPR020846">
    <property type="entry name" value="MFS_dom"/>
</dbReference>
<dbReference type="GO" id="GO:0016020">
    <property type="term" value="C:membrane"/>
    <property type="evidence" value="ECO:0007669"/>
    <property type="project" value="UniProtKB-SubCell"/>
</dbReference>
<dbReference type="Proteomes" id="UP000649328">
    <property type="component" value="Unassembled WGS sequence"/>
</dbReference>
<dbReference type="GO" id="GO:0022857">
    <property type="term" value="F:transmembrane transporter activity"/>
    <property type="evidence" value="ECO:0007669"/>
    <property type="project" value="InterPro"/>
</dbReference>
<evidence type="ECO:0000313" key="7">
    <source>
        <dbReference type="EMBL" id="KAF8000636.1"/>
    </source>
</evidence>
<evidence type="ECO:0000256" key="4">
    <source>
        <dbReference type="ARBA" id="ARBA00023136"/>
    </source>
</evidence>
<dbReference type="OrthoDB" id="2130629at2759"/>
<dbReference type="PROSITE" id="PS50850">
    <property type="entry name" value="MFS"/>
    <property type="match status" value="1"/>
</dbReference>
<name>A0A8H7GQG2_9ASCO</name>
<feature type="transmembrane region" description="Helical" evidence="5">
    <location>
        <begin position="154"/>
        <end position="179"/>
    </location>
</feature>
<proteinExistence type="predicted"/>
<protein>
    <recommendedName>
        <fullName evidence="6">Major facilitator superfamily (MFS) profile domain-containing protein</fullName>
    </recommendedName>
</protein>
<dbReference type="EMBL" id="JACBPP010000006">
    <property type="protein sequence ID" value="KAF8000636.1"/>
    <property type="molecule type" value="Genomic_DNA"/>
</dbReference>
<sequence length="490" mass="54148">MAQFLAQGSIAMSLSTMNIVSDSFGALQGKKIETSQTIWFMGLYALTLGTFILVSGRLGDLFGLRKMFLFGWFWAALWCIVTGLSYYSKSTVFFITCRALQGVGFAFILPCGMGILGTVYPPGKRKNLAFAFVGASAPVGATIGVLMAAVVSQLVWWCWAFWLLGIACVLLGVLAIYAIPGKFKHHDYTIKEAYEKFDLCGSVVGICGLILFNFVWNQGPVVGWSSPYIIVLLVVSVALIIGFFYLELKVVKYPLLPREIFTLRIGLVLLCMSLGWGLFGIWQYYYWCFLLNLRGYTPIAASLTYFPLFILGIVAALLVGFCINKRRAPFIVFASMMGFMLGSIILSIIPVNQTFWRLTFAQMFFLAWGMDCSFPAASLILSDFLPSEHQGMAGSLVNTVVNYSVSLFLAISSTVEIQVHEKTHDTLKSYRSAIYLGIGISALAVLTSVVFIITEHRNHKHEAALLELSETAETGETLISEKPQEHKASP</sequence>
<keyword evidence="2 5" id="KW-0812">Transmembrane</keyword>
<feature type="transmembrane region" description="Helical" evidence="5">
    <location>
        <begin position="93"/>
        <end position="116"/>
    </location>
</feature>
<gene>
    <name evidence="7" type="ORF">HF325_004425</name>
</gene>
<dbReference type="Pfam" id="PF07690">
    <property type="entry name" value="MFS_1"/>
    <property type="match status" value="1"/>
</dbReference>
<organism evidence="7 8">
    <name type="scientific">Metschnikowia pulcherrima</name>
    <dbReference type="NCBI Taxonomy" id="27326"/>
    <lineage>
        <taxon>Eukaryota</taxon>
        <taxon>Fungi</taxon>
        <taxon>Dikarya</taxon>
        <taxon>Ascomycota</taxon>
        <taxon>Saccharomycotina</taxon>
        <taxon>Pichiomycetes</taxon>
        <taxon>Metschnikowiaceae</taxon>
        <taxon>Metschnikowia</taxon>
    </lineage>
</organism>
<evidence type="ECO:0000256" key="2">
    <source>
        <dbReference type="ARBA" id="ARBA00022692"/>
    </source>
</evidence>
<accession>A0A8H7GQG2</accession>
<feature type="transmembrane region" description="Helical" evidence="5">
    <location>
        <begin position="393"/>
        <end position="413"/>
    </location>
</feature>
<dbReference type="AlphaFoldDB" id="A0A8H7GQG2"/>
<feature type="transmembrane region" description="Helical" evidence="5">
    <location>
        <begin position="37"/>
        <end position="55"/>
    </location>
</feature>
<feature type="transmembrane region" description="Helical" evidence="5">
    <location>
        <begin position="355"/>
        <end position="381"/>
    </location>
</feature>
<dbReference type="Gene3D" id="1.20.1250.20">
    <property type="entry name" value="MFS general substrate transporter like domains"/>
    <property type="match status" value="2"/>
</dbReference>
<feature type="transmembrane region" description="Helical" evidence="5">
    <location>
        <begin position="128"/>
        <end position="148"/>
    </location>
</feature>
<reference evidence="7" key="1">
    <citation type="submission" date="2020-10" db="EMBL/GenBank/DDBJ databases">
        <title>The Whole-Genome Sequence of Metschnikowia persimmonesis, a Novel Endophytic Yeast Species Isolated from Medicinal Plant Diospyros kaki Thumb.</title>
        <authorList>
            <person name="Rahmat E."/>
            <person name="Kang Y."/>
        </authorList>
    </citation>
    <scope>NUCLEOTIDE SEQUENCE</scope>
    <source>
        <strain evidence="7">KIOM G15050</strain>
    </source>
</reference>
<dbReference type="InterPro" id="IPR011701">
    <property type="entry name" value="MFS"/>
</dbReference>
<dbReference type="InterPro" id="IPR036259">
    <property type="entry name" value="MFS_trans_sf"/>
</dbReference>
<feature type="transmembrane region" description="Helical" evidence="5">
    <location>
        <begin position="433"/>
        <end position="453"/>
    </location>
</feature>
<evidence type="ECO:0000256" key="3">
    <source>
        <dbReference type="ARBA" id="ARBA00022989"/>
    </source>
</evidence>
<dbReference type="PANTHER" id="PTHR42718:SF14">
    <property type="entry name" value="AMINOTRIAZOLE RESISTANCE PROTEIN"/>
    <property type="match status" value="1"/>
</dbReference>
<keyword evidence="3 5" id="KW-1133">Transmembrane helix</keyword>
<evidence type="ECO:0000259" key="6">
    <source>
        <dbReference type="PROSITE" id="PS50850"/>
    </source>
</evidence>
<comment type="subcellular location">
    <subcellularLocation>
        <location evidence="1">Membrane</location>
        <topology evidence="1">Multi-pass membrane protein</topology>
    </subcellularLocation>
</comment>
<feature type="transmembrane region" description="Helical" evidence="5">
    <location>
        <begin position="305"/>
        <end position="323"/>
    </location>
</feature>
<evidence type="ECO:0000313" key="8">
    <source>
        <dbReference type="Proteomes" id="UP000649328"/>
    </source>
</evidence>
<feature type="transmembrane region" description="Helical" evidence="5">
    <location>
        <begin position="228"/>
        <end position="248"/>
    </location>
</feature>